<feature type="transmembrane region" description="Helical" evidence="9">
    <location>
        <begin position="211"/>
        <end position="235"/>
    </location>
</feature>
<sequence>MPLYIMETDRNDDVVLDTSLPTQEEYEAQIEEVQKTKLGSIFPLIKSEIPRVLLACITYFTVGYVYAFLRQFKDTVLFDVLTPSASLWLKIVVFFSSFWIINITNKFFMWYGINKGTDMYIFFMAGLFFIFSGAVFIKDFVNPKGALEQSLNGNVFVLRKLGVLSQIAPLVNHFIMVLFYVFFESFGSTLMSFVFMTYLNSKLTPSQMSRYIRPVYISANLSLLATSISVSTLVKKTEKYFTAKYKFVLYGLTCMAVSIILMLVYLLKKMMDRAFDQELYQGASQSKGSKKKSKAKIGMLESIKLVYNSRLLLGMTVMSLGYNFSSNIGSTVSKYVYKAYTEFLIANPHMNEEVGFDPKNIPYIYNSKENIIVSLVVIFLMLTPAFSKLFQVFGVFAFALVTLLCCLFSSLSSTFFAAMNYPFTNFNKKIMFGISIPAKQPHFKLEAVFAMLSNLMIKIGKYAFYDIVKENVSARIDPADRALYKGVFDGVASKGGKMLGSIIGLILTNITGVSDIRYSTPAYAVFIGAICVGWFFCILDLHANYKNAVATNGYMKDSFSRKKKLDIK</sequence>
<dbReference type="EMBL" id="MNPJ01000019">
    <property type="protein sequence ID" value="OQS54535.1"/>
    <property type="molecule type" value="Genomic_DNA"/>
</dbReference>
<dbReference type="GO" id="GO:0016020">
    <property type="term" value="C:membrane"/>
    <property type="evidence" value="ECO:0007669"/>
    <property type="project" value="UniProtKB-SubCell"/>
</dbReference>
<comment type="caution">
    <text evidence="10">The sequence shown here is derived from an EMBL/GenBank/DDBJ whole genome shotgun (WGS) entry which is preliminary data.</text>
</comment>
<dbReference type="InterPro" id="IPR004667">
    <property type="entry name" value="ADP_ATP_car_bac_type"/>
</dbReference>
<evidence type="ECO:0000313" key="10">
    <source>
        <dbReference type="EMBL" id="OQS54535.1"/>
    </source>
</evidence>
<feature type="transmembrane region" description="Helical" evidence="9">
    <location>
        <begin position="247"/>
        <end position="267"/>
    </location>
</feature>
<evidence type="ECO:0000256" key="8">
    <source>
        <dbReference type="ARBA" id="ARBA00023136"/>
    </source>
</evidence>
<dbReference type="PANTHER" id="PTHR31187">
    <property type="match status" value="1"/>
</dbReference>
<evidence type="ECO:0000256" key="4">
    <source>
        <dbReference type="ARBA" id="ARBA00022692"/>
    </source>
</evidence>
<evidence type="ECO:0000256" key="3">
    <source>
        <dbReference type="ARBA" id="ARBA00022448"/>
    </source>
</evidence>
<gene>
    <name evidence="10" type="ORF">EHP00_2098</name>
</gene>
<feature type="transmembrane region" description="Helical" evidence="9">
    <location>
        <begin position="87"/>
        <end position="108"/>
    </location>
</feature>
<feature type="transmembrane region" description="Helical" evidence="9">
    <location>
        <begin position="498"/>
        <end position="516"/>
    </location>
</feature>
<feature type="transmembrane region" description="Helical" evidence="9">
    <location>
        <begin position="49"/>
        <end position="67"/>
    </location>
</feature>
<dbReference type="STRING" id="646526.A0A1W0E5L2"/>
<evidence type="ECO:0000256" key="1">
    <source>
        <dbReference type="ARBA" id="ARBA00004141"/>
    </source>
</evidence>
<accession>A0A1W0E5L2</accession>
<keyword evidence="8 9" id="KW-0472">Membrane</keyword>
<feature type="transmembrane region" description="Helical" evidence="9">
    <location>
        <begin position="396"/>
        <end position="421"/>
    </location>
</feature>
<evidence type="ECO:0000313" key="11">
    <source>
        <dbReference type="Proteomes" id="UP000192758"/>
    </source>
</evidence>
<keyword evidence="4 9" id="KW-0812">Transmembrane</keyword>
<dbReference type="Pfam" id="PF03219">
    <property type="entry name" value="TLC"/>
    <property type="match status" value="1"/>
</dbReference>
<feature type="transmembrane region" description="Helical" evidence="9">
    <location>
        <begin position="371"/>
        <end position="390"/>
    </location>
</feature>
<reference evidence="10 11" key="1">
    <citation type="journal article" date="2017" name="Environ. Microbiol.">
        <title>Decay of the glycolytic pathway and adaptation to intranuclear parasitism within Enterocytozoonidae microsporidia.</title>
        <authorList>
            <person name="Wiredu Boakye D."/>
            <person name="Jaroenlak P."/>
            <person name="Prachumwat A."/>
            <person name="Williams T.A."/>
            <person name="Bateman K.S."/>
            <person name="Itsathitphaisarn O."/>
            <person name="Sritunyalucksana K."/>
            <person name="Paszkiewicz K.H."/>
            <person name="Moore K.A."/>
            <person name="Stentiford G.D."/>
            <person name="Williams B.A."/>
        </authorList>
    </citation>
    <scope>NUCLEOTIDE SEQUENCE [LARGE SCALE GENOMIC DNA]</scope>
    <source>
        <strain evidence="10 11">TH1</strain>
    </source>
</reference>
<organism evidence="10 11">
    <name type="scientific">Ecytonucleospora hepatopenaei</name>
    <dbReference type="NCBI Taxonomy" id="646526"/>
    <lineage>
        <taxon>Eukaryota</taxon>
        <taxon>Fungi</taxon>
        <taxon>Fungi incertae sedis</taxon>
        <taxon>Microsporidia</taxon>
        <taxon>Enterocytozoonidae</taxon>
        <taxon>Ecytonucleospora</taxon>
    </lineage>
</organism>
<dbReference type="OrthoDB" id="2190844at2759"/>
<keyword evidence="5 9" id="KW-0547">Nucleotide-binding</keyword>
<evidence type="ECO:0000256" key="2">
    <source>
        <dbReference type="ARBA" id="ARBA00007127"/>
    </source>
</evidence>
<dbReference type="VEuPathDB" id="MicrosporidiaDB:EHP00_2098"/>
<evidence type="ECO:0000256" key="5">
    <source>
        <dbReference type="ARBA" id="ARBA00022741"/>
    </source>
</evidence>
<dbReference type="AlphaFoldDB" id="A0A1W0E5L2"/>
<evidence type="ECO:0000256" key="9">
    <source>
        <dbReference type="RuleBase" id="RU363121"/>
    </source>
</evidence>
<dbReference type="InterPro" id="IPR036259">
    <property type="entry name" value="MFS_trans_sf"/>
</dbReference>
<keyword evidence="11" id="KW-1185">Reference proteome</keyword>
<keyword evidence="7 9" id="KW-1133">Transmembrane helix</keyword>
<dbReference type="GO" id="GO:0005471">
    <property type="term" value="F:ATP:ADP antiporter activity"/>
    <property type="evidence" value="ECO:0007669"/>
    <property type="project" value="InterPro"/>
</dbReference>
<name>A0A1W0E5L2_9MICR</name>
<comment type="subcellular location">
    <subcellularLocation>
        <location evidence="1 9">Membrane</location>
        <topology evidence="1 9">Multi-pass membrane protein</topology>
    </subcellularLocation>
</comment>
<dbReference type="PANTHER" id="PTHR31187:SF1">
    <property type="entry name" value="ADP,ATP CARRIER PROTEIN 1"/>
    <property type="match status" value="1"/>
</dbReference>
<protein>
    <recommendedName>
        <fullName evidence="9">ADP,ATP carrier protein</fullName>
    </recommendedName>
</protein>
<dbReference type="SUPFAM" id="SSF103473">
    <property type="entry name" value="MFS general substrate transporter"/>
    <property type="match status" value="1"/>
</dbReference>
<evidence type="ECO:0000256" key="7">
    <source>
        <dbReference type="ARBA" id="ARBA00022989"/>
    </source>
</evidence>
<feature type="transmembrane region" description="Helical" evidence="9">
    <location>
        <begin position="120"/>
        <end position="137"/>
    </location>
</feature>
<dbReference type="Proteomes" id="UP000192758">
    <property type="component" value="Unassembled WGS sequence"/>
</dbReference>
<keyword evidence="6 9" id="KW-0067">ATP-binding</keyword>
<dbReference type="GO" id="GO:0005524">
    <property type="term" value="F:ATP binding"/>
    <property type="evidence" value="ECO:0007669"/>
    <property type="project" value="UniProtKB-KW"/>
</dbReference>
<comment type="similarity">
    <text evidence="2 9">Belongs to the ADP/ATP translocase tlc family.</text>
</comment>
<proteinExistence type="inferred from homology"/>
<feature type="transmembrane region" description="Helical" evidence="9">
    <location>
        <begin position="522"/>
        <end position="541"/>
    </location>
</feature>
<evidence type="ECO:0000256" key="6">
    <source>
        <dbReference type="ARBA" id="ARBA00022840"/>
    </source>
</evidence>
<feature type="transmembrane region" description="Helical" evidence="9">
    <location>
        <begin position="174"/>
        <end position="199"/>
    </location>
</feature>
<keyword evidence="3 9" id="KW-0813">Transport</keyword>